<name>A0A837NFA9_9GAMM</name>
<dbReference type="Gene3D" id="3.40.50.12780">
    <property type="entry name" value="N-terminal domain of ligase-like"/>
    <property type="match status" value="1"/>
</dbReference>
<dbReference type="OrthoDB" id="9787658at2"/>
<dbReference type="InterPro" id="IPR050237">
    <property type="entry name" value="ATP-dep_AMP-bd_enzyme"/>
</dbReference>
<dbReference type="SUPFAM" id="SSF56801">
    <property type="entry name" value="Acetyl-CoA synthetase-like"/>
    <property type="match status" value="1"/>
</dbReference>
<dbReference type="InterPro" id="IPR045851">
    <property type="entry name" value="AMP-bd_C_sf"/>
</dbReference>
<dbReference type="PANTHER" id="PTHR43767">
    <property type="entry name" value="LONG-CHAIN-FATTY-ACID--COA LIGASE"/>
    <property type="match status" value="1"/>
</dbReference>
<keyword evidence="4" id="KW-1185">Reference proteome</keyword>
<organism evidence="3 4">
    <name type="scientific">Idiomarina zobellii</name>
    <dbReference type="NCBI Taxonomy" id="86103"/>
    <lineage>
        <taxon>Bacteria</taxon>
        <taxon>Pseudomonadati</taxon>
        <taxon>Pseudomonadota</taxon>
        <taxon>Gammaproteobacteria</taxon>
        <taxon>Alteromonadales</taxon>
        <taxon>Idiomarinaceae</taxon>
        <taxon>Idiomarina</taxon>
    </lineage>
</organism>
<dbReference type="RefSeq" id="WP_053954247.1">
    <property type="nucleotide sequence ID" value="NZ_FNCB01000014.1"/>
</dbReference>
<dbReference type="Proteomes" id="UP000053030">
    <property type="component" value="Unassembled WGS sequence"/>
</dbReference>
<keyword evidence="1" id="KW-0436">Ligase</keyword>
<evidence type="ECO:0000256" key="1">
    <source>
        <dbReference type="ARBA" id="ARBA00022598"/>
    </source>
</evidence>
<sequence length="450" mass="50302">MLLKTNTNCWELSWQALNAPCMQTPQGVVCAQQWLNDVRGAAQWLDDHSGRVLLYRSDLYEFSVWFFAFLSLGRDIVLPSNDKPVTLAELSQSYDVRVPSKLPDLSEQQQLQTLSGSLDSQLTFFTSGSSGKPKPVIKTIRQLLNEVETLEATFGELIAGSRIVSTVTHQHIYGLLFTVLWPLASGRVVNTQLIEYPEQLAEVLADDGQRHVLVGSPAHLQRLDNLDELSARNEALKAIFSSGGPLPEQVPIDFKKHDLVVPIEVYGSTETGGIAWRQRNNGGEAFTPLVGVKVRATEHGVLAVTSPHLANPEDEFISEDQIKIEQQGRFHLLGRKDTVVKIAEKRVSLNEVERFTLQQDWVSQVKACLLEGKRNEIGLVIILTDSGRKALESEGRFAVRQALRHHLQQRFEKVVVPKRFRYVSALPINDAGKVTQAALQNLFTDVTRND</sequence>
<dbReference type="AlphaFoldDB" id="A0A837NFA9"/>
<dbReference type="GO" id="GO:0016874">
    <property type="term" value="F:ligase activity"/>
    <property type="evidence" value="ECO:0007669"/>
    <property type="project" value="UniProtKB-KW"/>
</dbReference>
<proteinExistence type="predicted"/>
<dbReference type="EMBL" id="LHSG01000013">
    <property type="protein sequence ID" value="KPD23121.1"/>
    <property type="molecule type" value="Genomic_DNA"/>
</dbReference>
<accession>A0A837NFA9</accession>
<gene>
    <name evidence="3" type="ORF">AFK76_10525</name>
</gene>
<dbReference type="PANTHER" id="PTHR43767:SF8">
    <property type="entry name" value="LONG-CHAIN-FATTY-ACID--COA LIGASE"/>
    <property type="match status" value="1"/>
</dbReference>
<evidence type="ECO:0000259" key="2">
    <source>
        <dbReference type="Pfam" id="PF00501"/>
    </source>
</evidence>
<dbReference type="InterPro" id="IPR042099">
    <property type="entry name" value="ANL_N_sf"/>
</dbReference>
<feature type="domain" description="AMP-dependent synthetase/ligase" evidence="2">
    <location>
        <begin position="123"/>
        <end position="299"/>
    </location>
</feature>
<evidence type="ECO:0000313" key="3">
    <source>
        <dbReference type="EMBL" id="KPD23121.1"/>
    </source>
</evidence>
<dbReference type="Pfam" id="PF00501">
    <property type="entry name" value="AMP-binding"/>
    <property type="match status" value="1"/>
</dbReference>
<protein>
    <submittedName>
        <fullName evidence="3">Acyl-CoA synthetase</fullName>
    </submittedName>
</protein>
<dbReference type="InterPro" id="IPR000873">
    <property type="entry name" value="AMP-dep_synth/lig_dom"/>
</dbReference>
<comment type="caution">
    <text evidence="3">The sequence shown here is derived from an EMBL/GenBank/DDBJ whole genome shotgun (WGS) entry which is preliminary data.</text>
</comment>
<dbReference type="Gene3D" id="3.30.300.30">
    <property type="match status" value="1"/>
</dbReference>
<reference evidence="3 4" key="1">
    <citation type="submission" date="2015-08" db="EMBL/GenBank/DDBJ databases">
        <title>Genome sequencing and assembly of the deep-sea bacterium Idiomarina zobellii.</title>
        <authorList>
            <person name="Mithoefer S.D."/>
            <person name="Rheaume B.A."/>
            <person name="MacLea K.S."/>
        </authorList>
    </citation>
    <scope>NUCLEOTIDE SEQUENCE [LARGE SCALE GENOMIC DNA]</scope>
    <source>
        <strain evidence="3 4">KMM 231</strain>
    </source>
</reference>
<evidence type="ECO:0000313" key="4">
    <source>
        <dbReference type="Proteomes" id="UP000053030"/>
    </source>
</evidence>